<proteinExistence type="predicted"/>
<name>A0A1L5PBB9_RHIET</name>
<dbReference type="Proteomes" id="UP000185109">
    <property type="component" value="Plasmid pRsp8C3b"/>
</dbReference>
<geneLocation type="plasmid" evidence="2">
    <name>prsp8c3b</name>
</geneLocation>
<evidence type="ECO:0000313" key="1">
    <source>
        <dbReference type="EMBL" id="APO77527.1"/>
    </source>
</evidence>
<dbReference type="EMBL" id="CP017243">
    <property type="protein sequence ID" value="APO77527.1"/>
    <property type="molecule type" value="Genomic_DNA"/>
</dbReference>
<accession>A0A1L5PBB9</accession>
<reference evidence="1 2" key="1">
    <citation type="submission" date="2016-09" db="EMBL/GenBank/DDBJ databases">
        <title>The complete genome sequences of Rhizobium gallicum, symbiovars gallicum and phaseoli, symbionts associated to common bean (Phaseolus vulgaris).</title>
        <authorList>
            <person name="Bustos P."/>
            <person name="Santamaria R.I."/>
            <person name="Perez-Carrascal O.M."/>
            <person name="Juarez S."/>
            <person name="Lozano L."/>
            <person name="Martinez-Flores I."/>
            <person name="Martinez-Romero E."/>
            <person name="Cevallos M."/>
            <person name="Romero D."/>
            <person name="Davila G."/>
            <person name="Gonzalez V."/>
        </authorList>
    </citation>
    <scope>NUCLEOTIDE SEQUENCE [LARGE SCALE GENOMIC DNA]</scope>
    <source>
        <strain evidence="1 2">8C-3</strain>
        <plasmid evidence="2">Plasmid prsp8c3b</plasmid>
    </source>
</reference>
<dbReference type="AlphaFoldDB" id="A0A1L5PBB9"/>
<organism evidence="1 2">
    <name type="scientific">Rhizobium etli 8C-3</name>
    <dbReference type="NCBI Taxonomy" id="538025"/>
    <lineage>
        <taxon>Bacteria</taxon>
        <taxon>Pseudomonadati</taxon>
        <taxon>Pseudomonadota</taxon>
        <taxon>Alphaproteobacteria</taxon>
        <taxon>Hyphomicrobiales</taxon>
        <taxon>Rhizobiaceae</taxon>
        <taxon>Rhizobium/Agrobacterium group</taxon>
        <taxon>Rhizobium</taxon>
    </lineage>
</organism>
<protein>
    <submittedName>
        <fullName evidence="1">Uncharacterized protein</fullName>
    </submittedName>
</protein>
<sequence length="128" mass="14337">MRQRANLGEHRYMRSIRISSRLSPYMPRAAIRRSAGDIMPLKCSSRSTTDAGSLHARWTRRLAARSMRVRAPTPPRAIAEDAIHLMQQLARRRPREDFVVGGLQAHVCNGTPQVALCNDCPTMSIQSG</sequence>
<keyword evidence="1" id="KW-0614">Plasmid</keyword>
<evidence type="ECO:0000313" key="2">
    <source>
        <dbReference type="Proteomes" id="UP000185109"/>
    </source>
</evidence>
<gene>
    <name evidence="1" type="ORF">AM571_PB00242</name>
</gene>